<keyword evidence="9" id="KW-0503">Monooxygenase</keyword>
<proteinExistence type="inferred from homology"/>
<dbReference type="GO" id="GO:0016787">
    <property type="term" value="F:hydrolase activity"/>
    <property type="evidence" value="ECO:0007669"/>
    <property type="project" value="UniProtKB-KW"/>
</dbReference>
<keyword evidence="4" id="KW-0479">Metal-binding</keyword>
<evidence type="ECO:0000259" key="16">
    <source>
        <dbReference type="Pfam" id="PF03443"/>
    </source>
</evidence>
<organism evidence="17 18">
    <name type="scientific">Lophiotrema nucula</name>
    <dbReference type="NCBI Taxonomy" id="690887"/>
    <lineage>
        <taxon>Eukaryota</taxon>
        <taxon>Fungi</taxon>
        <taxon>Dikarya</taxon>
        <taxon>Ascomycota</taxon>
        <taxon>Pezizomycotina</taxon>
        <taxon>Dothideomycetes</taxon>
        <taxon>Pleosporomycetidae</taxon>
        <taxon>Pleosporales</taxon>
        <taxon>Lophiotremataceae</taxon>
        <taxon>Lophiotrema</taxon>
    </lineage>
</organism>
<dbReference type="Pfam" id="PF03443">
    <property type="entry name" value="AA9"/>
    <property type="match status" value="1"/>
</dbReference>
<feature type="domain" description="Auxiliary Activity family 9 catalytic" evidence="16">
    <location>
        <begin position="20"/>
        <end position="233"/>
    </location>
</feature>
<evidence type="ECO:0000256" key="1">
    <source>
        <dbReference type="ARBA" id="ARBA00001973"/>
    </source>
</evidence>
<dbReference type="GO" id="GO:0046872">
    <property type="term" value="F:metal ion binding"/>
    <property type="evidence" value="ECO:0007669"/>
    <property type="project" value="UniProtKB-KW"/>
</dbReference>
<dbReference type="InterPro" id="IPR005103">
    <property type="entry name" value="AA9_LPMO"/>
</dbReference>
<gene>
    <name evidence="17" type="ORF">BDV96DRAFT_554151</name>
</gene>
<dbReference type="PANTHER" id="PTHR33353:SF10">
    <property type="entry name" value="ENDO-BETA-1,4-GLUCANASE D"/>
    <property type="match status" value="1"/>
</dbReference>
<dbReference type="AlphaFoldDB" id="A0A6A5YSH6"/>
<keyword evidence="11" id="KW-0119">Carbohydrate metabolism</keyword>
<comment type="subcellular location">
    <subcellularLocation>
        <location evidence="2">Secreted</location>
    </subcellularLocation>
</comment>
<dbReference type="EC" id="1.14.99.56" evidence="15"/>
<keyword evidence="6" id="KW-0136">Cellulose degradation</keyword>
<protein>
    <recommendedName>
        <fullName evidence="15">lytic cellulose monooxygenase (C4-dehydrogenating)</fullName>
        <ecNumber evidence="15">1.14.99.56</ecNumber>
    </recommendedName>
</protein>
<evidence type="ECO:0000256" key="8">
    <source>
        <dbReference type="ARBA" id="ARBA00023008"/>
    </source>
</evidence>
<evidence type="ECO:0000256" key="4">
    <source>
        <dbReference type="ARBA" id="ARBA00022723"/>
    </source>
</evidence>
<keyword evidence="12" id="KW-0624">Polysaccharide degradation</keyword>
<dbReference type="GO" id="GO:0030245">
    <property type="term" value="P:cellulose catabolic process"/>
    <property type="evidence" value="ECO:0007669"/>
    <property type="project" value="UniProtKB-KW"/>
</dbReference>
<dbReference type="GO" id="GO:0004497">
    <property type="term" value="F:monooxygenase activity"/>
    <property type="evidence" value="ECO:0007669"/>
    <property type="project" value="UniProtKB-KW"/>
</dbReference>
<keyword evidence="18" id="KW-1185">Reference proteome</keyword>
<evidence type="ECO:0000256" key="15">
    <source>
        <dbReference type="ARBA" id="ARBA00047174"/>
    </source>
</evidence>
<dbReference type="EMBL" id="ML977340">
    <property type="protein sequence ID" value="KAF2109950.1"/>
    <property type="molecule type" value="Genomic_DNA"/>
</dbReference>
<keyword evidence="5" id="KW-0732">Signal</keyword>
<comment type="similarity">
    <text evidence="13">Belongs to the polysaccharide monooxygenase AA9 family.</text>
</comment>
<comment type="cofactor">
    <cofactor evidence="1">
        <name>Cu(2+)</name>
        <dbReference type="ChEBI" id="CHEBI:29036"/>
    </cofactor>
</comment>
<keyword evidence="7" id="KW-0560">Oxidoreductase</keyword>
<evidence type="ECO:0000256" key="7">
    <source>
        <dbReference type="ARBA" id="ARBA00023002"/>
    </source>
</evidence>
<evidence type="ECO:0000256" key="13">
    <source>
        <dbReference type="ARBA" id="ARBA00044502"/>
    </source>
</evidence>
<keyword evidence="3" id="KW-0964">Secreted</keyword>
<dbReference type="Proteomes" id="UP000799770">
    <property type="component" value="Unassembled WGS sequence"/>
</dbReference>
<accession>A0A6A5YSH6</accession>
<keyword evidence="10" id="KW-1015">Disulfide bond</keyword>
<evidence type="ECO:0000256" key="9">
    <source>
        <dbReference type="ARBA" id="ARBA00023033"/>
    </source>
</evidence>
<comment type="catalytic activity">
    <reaction evidence="14">
        <text>[(1-&gt;4)-beta-D-glucosyl]n+m + reduced acceptor + O2 = 4-dehydro-beta-D-glucosyl-[(1-&gt;4)-beta-D-glucosyl]n-1 + [(1-&gt;4)-beta-D-glucosyl]m + acceptor + H2O.</text>
        <dbReference type="EC" id="1.14.99.56"/>
    </reaction>
</comment>
<reference evidence="17" key="1">
    <citation type="journal article" date="2020" name="Stud. Mycol.">
        <title>101 Dothideomycetes genomes: a test case for predicting lifestyles and emergence of pathogens.</title>
        <authorList>
            <person name="Haridas S."/>
            <person name="Albert R."/>
            <person name="Binder M."/>
            <person name="Bloem J."/>
            <person name="Labutti K."/>
            <person name="Salamov A."/>
            <person name="Andreopoulos B."/>
            <person name="Baker S."/>
            <person name="Barry K."/>
            <person name="Bills G."/>
            <person name="Bluhm B."/>
            <person name="Cannon C."/>
            <person name="Castanera R."/>
            <person name="Culley D."/>
            <person name="Daum C."/>
            <person name="Ezra D."/>
            <person name="Gonzalez J."/>
            <person name="Henrissat B."/>
            <person name="Kuo A."/>
            <person name="Liang C."/>
            <person name="Lipzen A."/>
            <person name="Lutzoni F."/>
            <person name="Magnuson J."/>
            <person name="Mondo S."/>
            <person name="Nolan M."/>
            <person name="Ohm R."/>
            <person name="Pangilinan J."/>
            <person name="Park H.-J."/>
            <person name="Ramirez L."/>
            <person name="Alfaro M."/>
            <person name="Sun H."/>
            <person name="Tritt A."/>
            <person name="Yoshinaga Y."/>
            <person name="Zwiers L.-H."/>
            <person name="Turgeon B."/>
            <person name="Goodwin S."/>
            <person name="Spatafora J."/>
            <person name="Crous P."/>
            <person name="Grigoriev I."/>
        </authorList>
    </citation>
    <scope>NUCLEOTIDE SEQUENCE</scope>
    <source>
        <strain evidence="17">CBS 627.86</strain>
    </source>
</reference>
<dbReference type="PANTHER" id="PTHR33353">
    <property type="entry name" value="PUTATIVE (AFU_ORTHOLOGUE AFUA_1G12560)-RELATED"/>
    <property type="match status" value="1"/>
</dbReference>
<dbReference type="GO" id="GO:0005576">
    <property type="term" value="C:extracellular region"/>
    <property type="evidence" value="ECO:0007669"/>
    <property type="project" value="UniProtKB-SubCell"/>
</dbReference>
<evidence type="ECO:0000256" key="5">
    <source>
        <dbReference type="ARBA" id="ARBA00022729"/>
    </source>
</evidence>
<evidence type="ECO:0000313" key="17">
    <source>
        <dbReference type="EMBL" id="KAF2109950.1"/>
    </source>
</evidence>
<keyword evidence="8" id="KW-0186">Copper</keyword>
<dbReference type="Gene3D" id="2.70.50.70">
    <property type="match status" value="1"/>
</dbReference>
<evidence type="ECO:0000256" key="10">
    <source>
        <dbReference type="ARBA" id="ARBA00023157"/>
    </source>
</evidence>
<evidence type="ECO:0000256" key="12">
    <source>
        <dbReference type="ARBA" id="ARBA00023326"/>
    </source>
</evidence>
<evidence type="ECO:0000256" key="3">
    <source>
        <dbReference type="ARBA" id="ARBA00022525"/>
    </source>
</evidence>
<dbReference type="InterPro" id="IPR049892">
    <property type="entry name" value="AA9"/>
</dbReference>
<name>A0A6A5YSH6_9PLEO</name>
<evidence type="ECO:0000256" key="14">
    <source>
        <dbReference type="ARBA" id="ARBA00045077"/>
    </source>
</evidence>
<sequence>MKIYARNHVLFSLLGASQAHYVFNRLVVNNTISAEFQYVRDVNYTATPPLWGKTFPLYDVWNPDLVCGRNATKVLNADIQTATILAGSEVGFMVSGPWYEGDPQQYIFHEGPGQAFLSKLPETLSVLKDYDGSGDWFKIAYAGPANDTTWSLYNTLGMNFTIPKATPSGKYLMRMEHILPHSRKGEAQFFVNCAHVEIVGGVDGSGAGAGVEPGPTIRFPNAYKIDEPGIWFHDGTTNMSPANISTYQQLAPAVWTGQ</sequence>
<evidence type="ECO:0000313" key="18">
    <source>
        <dbReference type="Proteomes" id="UP000799770"/>
    </source>
</evidence>
<evidence type="ECO:0000256" key="11">
    <source>
        <dbReference type="ARBA" id="ARBA00023277"/>
    </source>
</evidence>
<dbReference type="OrthoDB" id="6038816at2759"/>
<keyword evidence="17" id="KW-0378">Hydrolase</keyword>
<evidence type="ECO:0000256" key="6">
    <source>
        <dbReference type="ARBA" id="ARBA00023001"/>
    </source>
</evidence>
<evidence type="ECO:0000256" key="2">
    <source>
        <dbReference type="ARBA" id="ARBA00004613"/>
    </source>
</evidence>